<proteinExistence type="predicted"/>
<reference evidence="2" key="2">
    <citation type="submission" date="2021-01" db="UniProtKB">
        <authorList>
            <consortium name="EnsemblMetazoa"/>
        </authorList>
    </citation>
    <scope>IDENTIFICATION</scope>
</reference>
<feature type="compositionally biased region" description="Acidic residues" evidence="1">
    <location>
        <begin position="168"/>
        <end position="181"/>
    </location>
</feature>
<dbReference type="RefSeq" id="XP_030843477.1">
    <property type="nucleotide sequence ID" value="XM_030987617.1"/>
</dbReference>
<keyword evidence="3" id="KW-1185">Reference proteome</keyword>
<dbReference type="OMA" id="NFILARQ"/>
<dbReference type="KEGG" id="spu:115924787"/>
<feature type="region of interest" description="Disordered" evidence="1">
    <location>
        <begin position="160"/>
        <end position="181"/>
    </location>
</feature>
<evidence type="ECO:0000313" key="3">
    <source>
        <dbReference type="Proteomes" id="UP000007110"/>
    </source>
</evidence>
<reference evidence="3" key="1">
    <citation type="submission" date="2015-02" db="EMBL/GenBank/DDBJ databases">
        <title>Genome sequencing for Strongylocentrotus purpuratus.</title>
        <authorList>
            <person name="Murali S."/>
            <person name="Liu Y."/>
            <person name="Vee V."/>
            <person name="English A."/>
            <person name="Wang M."/>
            <person name="Skinner E."/>
            <person name="Han Y."/>
            <person name="Muzny D.M."/>
            <person name="Worley K.C."/>
            <person name="Gibbs R.A."/>
        </authorList>
    </citation>
    <scope>NUCLEOTIDE SEQUENCE</scope>
</reference>
<dbReference type="InParanoid" id="A0A7M7P0T6"/>
<dbReference type="Proteomes" id="UP000007110">
    <property type="component" value="Unassembled WGS sequence"/>
</dbReference>
<sequence>MPRLQTGRRVRFKPLRGALVRNRPVLQRPQEGLRCQSSSYTVKDGYYFYTNESGIDPYGNAYSYQIPVYRSGADPNNVTILYYASETTPGEFKVVFVDYQSYAILHDCNEYLWGFMNVQNNWIIARDRTMSEDDYDDALRYLASMGVNVRKFKKADQEDCPVYRDVPEQDEDPENEDEPRK</sequence>
<dbReference type="OrthoDB" id="565904at2759"/>
<dbReference type="PANTHER" id="PTHR10612:SF34">
    <property type="entry name" value="APOLIPOPROTEIN D"/>
    <property type="match status" value="1"/>
</dbReference>
<protein>
    <recommendedName>
        <fullName evidence="4">Lipocalin/cytosolic fatty-acid binding domain-containing protein</fullName>
    </recommendedName>
</protein>
<dbReference type="SUPFAM" id="SSF50814">
    <property type="entry name" value="Lipocalins"/>
    <property type="match status" value="1"/>
</dbReference>
<dbReference type="EnsemblMetazoa" id="XM_030987617">
    <property type="protein sequence ID" value="XP_030843477"/>
    <property type="gene ID" value="LOC115924787"/>
</dbReference>
<evidence type="ECO:0000256" key="1">
    <source>
        <dbReference type="SAM" id="MobiDB-lite"/>
    </source>
</evidence>
<dbReference type="GeneID" id="115924787"/>
<dbReference type="AlphaFoldDB" id="A0A7M7P0T6"/>
<evidence type="ECO:0008006" key="4">
    <source>
        <dbReference type="Google" id="ProtNLM"/>
    </source>
</evidence>
<dbReference type="PANTHER" id="PTHR10612">
    <property type="entry name" value="APOLIPOPROTEIN D"/>
    <property type="match status" value="1"/>
</dbReference>
<dbReference type="InterPro" id="IPR012674">
    <property type="entry name" value="Calycin"/>
</dbReference>
<name>A0A7M7P0T6_STRPU</name>
<organism evidence="2 3">
    <name type="scientific">Strongylocentrotus purpuratus</name>
    <name type="common">Purple sea urchin</name>
    <dbReference type="NCBI Taxonomy" id="7668"/>
    <lineage>
        <taxon>Eukaryota</taxon>
        <taxon>Metazoa</taxon>
        <taxon>Echinodermata</taxon>
        <taxon>Eleutherozoa</taxon>
        <taxon>Echinozoa</taxon>
        <taxon>Echinoidea</taxon>
        <taxon>Euechinoidea</taxon>
        <taxon>Echinacea</taxon>
        <taxon>Camarodonta</taxon>
        <taxon>Echinidea</taxon>
        <taxon>Strongylocentrotidae</taxon>
        <taxon>Strongylocentrotus</taxon>
    </lineage>
</organism>
<dbReference type="Gene3D" id="2.40.128.20">
    <property type="match status" value="1"/>
</dbReference>
<accession>A0A7M7P0T6</accession>
<evidence type="ECO:0000313" key="2">
    <source>
        <dbReference type="EnsemblMetazoa" id="XP_030843477"/>
    </source>
</evidence>